<dbReference type="RefSeq" id="WP_377746467.1">
    <property type="nucleotide sequence ID" value="NZ_JBHRXJ010000021.1"/>
</dbReference>
<dbReference type="Proteomes" id="UP001595721">
    <property type="component" value="Unassembled WGS sequence"/>
</dbReference>
<evidence type="ECO:0000313" key="2">
    <source>
        <dbReference type="EMBL" id="MFC3530259.1"/>
    </source>
</evidence>
<keyword evidence="3" id="KW-1185">Reference proteome</keyword>
<comment type="caution">
    <text evidence="2">The sequence shown here is derived from an EMBL/GenBank/DDBJ whole genome shotgun (WGS) entry which is preliminary data.</text>
</comment>
<gene>
    <name evidence="2" type="ORF">ACFOMH_18980</name>
</gene>
<evidence type="ECO:0000313" key="3">
    <source>
        <dbReference type="Proteomes" id="UP001595721"/>
    </source>
</evidence>
<name>A0ABV7R7E8_9RHOB</name>
<dbReference type="EMBL" id="JBHRXJ010000021">
    <property type="protein sequence ID" value="MFC3530259.1"/>
    <property type="molecule type" value="Genomic_DNA"/>
</dbReference>
<sequence>MNRAFSGRFMVAEPPGPDDPYPTDDASDGRYCVVGDNLAALVTSTIEFFGLSFPPG</sequence>
<accession>A0ABV7R7E8</accession>
<protein>
    <submittedName>
        <fullName evidence="2">Uncharacterized protein</fullName>
    </submittedName>
</protein>
<evidence type="ECO:0000256" key="1">
    <source>
        <dbReference type="SAM" id="MobiDB-lite"/>
    </source>
</evidence>
<organism evidence="2 3">
    <name type="scientific">Paracoccus mangrovi</name>
    <dbReference type="NCBI Taxonomy" id="1715645"/>
    <lineage>
        <taxon>Bacteria</taxon>
        <taxon>Pseudomonadati</taxon>
        <taxon>Pseudomonadota</taxon>
        <taxon>Alphaproteobacteria</taxon>
        <taxon>Rhodobacterales</taxon>
        <taxon>Paracoccaceae</taxon>
        <taxon>Paracoccus</taxon>
    </lineage>
</organism>
<reference evidence="3" key="1">
    <citation type="journal article" date="2019" name="Int. J. Syst. Evol. Microbiol.">
        <title>The Global Catalogue of Microorganisms (GCM) 10K type strain sequencing project: providing services to taxonomists for standard genome sequencing and annotation.</title>
        <authorList>
            <consortium name="The Broad Institute Genomics Platform"/>
            <consortium name="The Broad Institute Genome Sequencing Center for Infectious Disease"/>
            <person name="Wu L."/>
            <person name="Ma J."/>
        </authorList>
    </citation>
    <scope>NUCLEOTIDE SEQUENCE [LARGE SCALE GENOMIC DNA]</scope>
    <source>
        <strain evidence="3">KCTC 42899</strain>
    </source>
</reference>
<proteinExistence type="predicted"/>
<feature type="region of interest" description="Disordered" evidence="1">
    <location>
        <begin position="1"/>
        <end position="27"/>
    </location>
</feature>